<protein>
    <submittedName>
        <fullName evidence="1">Uncharacterized protein</fullName>
    </submittedName>
</protein>
<comment type="caution">
    <text evidence="1">The sequence shown here is derived from an EMBL/GenBank/DDBJ whole genome shotgun (WGS) entry which is preliminary data.</text>
</comment>
<reference evidence="1" key="1">
    <citation type="submission" date="2020-05" db="EMBL/GenBank/DDBJ databases">
        <title>Mycena genomes resolve the evolution of fungal bioluminescence.</title>
        <authorList>
            <person name="Tsai I.J."/>
        </authorList>
    </citation>
    <scope>NUCLEOTIDE SEQUENCE</scope>
    <source>
        <strain evidence="1">CCC161011</strain>
    </source>
</reference>
<proteinExistence type="predicted"/>
<accession>A0A8H6Z3U8</accession>
<sequence>MQGEVNASDLGQAGHMLIDNMHFIALALGILFEAVDSTGPDDDAAIMTLIRGVAVELESLAAGARLIVHAVQNLQLKSRPPYNVQDLAEDTLSEIDRVLGAAQRSCDTVHSIAGGGALPSVVYSTSNPIPALCDYIGWSPPRVCLWRELRRFPDVLNAMDGVLSAAQKLRRLVKEALDAPERFLEKRALATDFSRQYTLSIGRAGIEMEVKAENLHAGPWPYQLRREWRDS</sequence>
<dbReference type="Proteomes" id="UP000620124">
    <property type="component" value="Unassembled WGS sequence"/>
</dbReference>
<dbReference type="AlphaFoldDB" id="A0A8H6Z3U8"/>
<organism evidence="1 2">
    <name type="scientific">Mycena venus</name>
    <dbReference type="NCBI Taxonomy" id="2733690"/>
    <lineage>
        <taxon>Eukaryota</taxon>
        <taxon>Fungi</taxon>
        <taxon>Dikarya</taxon>
        <taxon>Basidiomycota</taxon>
        <taxon>Agaricomycotina</taxon>
        <taxon>Agaricomycetes</taxon>
        <taxon>Agaricomycetidae</taxon>
        <taxon>Agaricales</taxon>
        <taxon>Marasmiineae</taxon>
        <taxon>Mycenaceae</taxon>
        <taxon>Mycena</taxon>
    </lineage>
</organism>
<keyword evidence="2" id="KW-1185">Reference proteome</keyword>
<dbReference type="EMBL" id="JACAZI010000001">
    <property type="protein sequence ID" value="KAF7372093.1"/>
    <property type="molecule type" value="Genomic_DNA"/>
</dbReference>
<name>A0A8H6Z3U8_9AGAR</name>
<dbReference type="OrthoDB" id="2913508at2759"/>
<evidence type="ECO:0000313" key="1">
    <source>
        <dbReference type="EMBL" id="KAF7372093.1"/>
    </source>
</evidence>
<gene>
    <name evidence="1" type="ORF">MVEN_00067700</name>
</gene>
<evidence type="ECO:0000313" key="2">
    <source>
        <dbReference type="Proteomes" id="UP000620124"/>
    </source>
</evidence>